<dbReference type="SUPFAM" id="SSF55729">
    <property type="entry name" value="Acyl-CoA N-acyltransferases (Nat)"/>
    <property type="match status" value="1"/>
</dbReference>
<dbReference type="EMBL" id="BARV01012403">
    <property type="protein sequence ID" value="GAI03649.1"/>
    <property type="molecule type" value="Genomic_DNA"/>
</dbReference>
<reference evidence="1" key="1">
    <citation type="journal article" date="2014" name="Front. Microbiol.">
        <title>High frequency of phylogenetically diverse reductive dehalogenase-homologous genes in deep subseafloor sedimentary metagenomes.</title>
        <authorList>
            <person name="Kawai M."/>
            <person name="Futagami T."/>
            <person name="Toyoda A."/>
            <person name="Takaki Y."/>
            <person name="Nishi S."/>
            <person name="Hori S."/>
            <person name="Arai W."/>
            <person name="Tsubouchi T."/>
            <person name="Morono Y."/>
            <person name="Uchiyama I."/>
            <person name="Ito T."/>
            <person name="Fujiyama A."/>
            <person name="Inagaki F."/>
            <person name="Takami H."/>
        </authorList>
    </citation>
    <scope>NUCLEOTIDE SEQUENCE</scope>
    <source>
        <strain evidence="1">Expedition CK06-06</strain>
    </source>
</reference>
<evidence type="ECO:0008006" key="2">
    <source>
        <dbReference type="Google" id="ProtNLM"/>
    </source>
</evidence>
<protein>
    <recommendedName>
        <fullName evidence="2">N-acetyltransferase domain-containing protein</fullName>
    </recommendedName>
</protein>
<accession>X1MBB6</accession>
<dbReference type="InterPro" id="IPR016181">
    <property type="entry name" value="Acyl_CoA_acyltransferase"/>
</dbReference>
<proteinExistence type="predicted"/>
<dbReference type="AlphaFoldDB" id="X1MBB6"/>
<organism evidence="1">
    <name type="scientific">marine sediment metagenome</name>
    <dbReference type="NCBI Taxonomy" id="412755"/>
    <lineage>
        <taxon>unclassified sequences</taxon>
        <taxon>metagenomes</taxon>
        <taxon>ecological metagenomes</taxon>
    </lineage>
</organism>
<comment type="caution">
    <text evidence="1">The sequence shown here is derived from an EMBL/GenBank/DDBJ whole genome shotgun (WGS) entry which is preliminary data.</text>
</comment>
<name>X1MBB6_9ZZZZ</name>
<evidence type="ECO:0000313" key="1">
    <source>
        <dbReference type="EMBL" id="GAI03649.1"/>
    </source>
</evidence>
<gene>
    <name evidence="1" type="ORF">S06H3_22990</name>
</gene>
<dbReference type="Gene3D" id="3.40.630.30">
    <property type="match status" value="1"/>
</dbReference>
<sequence>TTLVNYIFRQTNLNRIYLKTLDSNTRAQQCFTKCGFIPNGHLVKDGFSFILMELHRKQQEQKQTEN</sequence>
<feature type="non-terminal residue" evidence="1">
    <location>
        <position position="1"/>
    </location>
</feature>